<accession>A0A2P2QKD3</accession>
<protein>
    <submittedName>
        <fullName evidence="1">Uncharacterized protein</fullName>
    </submittedName>
</protein>
<proteinExistence type="predicted"/>
<reference evidence="1" key="1">
    <citation type="submission" date="2018-02" db="EMBL/GenBank/DDBJ databases">
        <title>Rhizophora mucronata_Transcriptome.</title>
        <authorList>
            <person name="Meera S.P."/>
            <person name="Sreeshan A."/>
            <person name="Augustine A."/>
        </authorList>
    </citation>
    <scope>NUCLEOTIDE SEQUENCE</scope>
    <source>
        <tissue evidence="1">Leaf</tissue>
    </source>
</reference>
<dbReference type="AlphaFoldDB" id="A0A2P2QKD3"/>
<organism evidence="1">
    <name type="scientific">Rhizophora mucronata</name>
    <name type="common">Asiatic mangrove</name>
    <dbReference type="NCBI Taxonomy" id="61149"/>
    <lineage>
        <taxon>Eukaryota</taxon>
        <taxon>Viridiplantae</taxon>
        <taxon>Streptophyta</taxon>
        <taxon>Embryophyta</taxon>
        <taxon>Tracheophyta</taxon>
        <taxon>Spermatophyta</taxon>
        <taxon>Magnoliopsida</taxon>
        <taxon>eudicotyledons</taxon>
        <taxon>Gunneridae</taxon>
        <taxon>Pentapetalae</taxon>
        <taxon>rosids</taxon>
        <taxon>fabids</taxon>
        <taxon>Malpighiales</taxon>
        <taxon>Rhizophoraceae</taxon>
        <taxon>Rhizophora</taxon>
    </lineage>
</organism>
<sequence length="17" mass="2067">MMRNNDFTEDTLNTTTY</sequence>
<evidence type="ECO:0000313" key="1">
    <source>
        <dbReference type="EMBL" id="MBX67347.1"/>
    </source>
</evidence>
<name>A0A2P2QKD3_RHIMU</name>
<dbReference type="EMBL" id="GGEC01086863">
    <property type="protein sequence ID" value="MBX67347.1"/>
    <property type="molecule type" value="Transcribed_RNA"/>
</dbReference>